<dbReference type="FunFam" id="1.10.630.10:FF:000008">
    <property type="entry name" value="Cytochrome P450 71D8"/>
    <property type="match status" value="1"/>
</dbReference>
<evidence type="ECO:0000256" key="6">
    <source>
        <dbReference type="ARBA" id="ARBA00023004"/>
    </source>
</evidence>
<dbReference type="PANTHER" id="PTHR47955">
    <property type="entry name" value="CYTOCHROME P450 FAMILY 71 PROTEIN"/>
    <property type="match status" value="1"/>
</dbReference>
<evidence type="ECO:0000256" key="9">
    <source>
        <dbReference type="RuleBase" id="RU000461"/>
    </source>
</evidence>
<accession>A0AAV1DNN2</accession>
<proteinExistence type="inferred from homology"/>
<dbReference type="GO" id="GO:0004497">
    <property type="term" value="F:monooxygenase activity"/>
    <property type="evidence" value="ECO:0007669"/>
    <property type="project" value="UniProtKB-KW"/>
</dbReference>
<keyword evidence="5 9" id="KW-0560">Oxidoreductase</keyword>
<dbReference type="InterPro" id="IPR036396">
    <property type="entry name" value="Cyt_P450_sf"/>
</dbReference>
<evidence type="ECO:0000256" key="2">
    <source>
        <dbReference type="ARBA" id="ARBA00010617"/>
    </source>
</evidence>
<evidence type="ECO:0000256" key="3">
    <source>
        <dbReference type="ARBA" id="ARBA00022617"/>
    </source>
</evidence>
<feature type="binding site" description="axial binding residue" evidence="8">
    <location>
        <position position="444"/>
    </location>
    <ligand>
        <name>heme</name>
        <dbReference type="ChEBI" id="CHEBI:30413"/>
    </ligand>
    <ligandPart>
        <name>Fe</name>
        <dbReference type="ChEBI" id="CHEBI:18248"/>
    </ligandPart>
</feature>
<dbReference type="InterPro" id="IPR002401">
    <property type="entry name" value="Cyt_P450_E_grp-I"/>
</dbReference>
<dbReference type="AlphaFoldDB" id="A0AAV1DNN2"/>
<keyword evidence="3 8" id="KW-0349">Heme</keyword>
<evidence type="ECO:0000313" key="12">
    <source>
        <dbReference type="Proteomes" id="UP001161247"/>
    </source>
</evidence>
<dbReference type="Proteomes" id="UP001161247">
    <property type="component" value="Chromosome 6"/>
</dbReference>
<gene>
    <name evidence="11" type="ORF">OLC1_LOCUS16418</name>
</gene>
<comment type="cofactor">
    <cofactor evidence="1 8">
        <name>heme</name>
        <dbReference type="ChEBI" id="CHEBI:30413"/>
    </cofactor>
</comment>
<evidence type="ECO:0000256" key="10">
    <source>
        <dbReference type="SAM" id="Phobius"/>
    </source>
</evidence>
<dbReference type="GO" id="GO:0016705">
    <property type="term" value="F:oxidoreductase activity, acting on paired donors, with incorporation or reduction of molecular oxygen"/>
    <property type="evidence" value="ECO:0007669"/>
    <property type="project" value="InterPro"/>
</dbReference>
<reference evidence="11" key="1">
    <citation type="submission" date="2023-03" db="EMBL/GenBank/DDBJ databases">
        <authorList>
            <person name="Julca I."/>
        </authorList>
    </citation>
    <scope>NUCLEOTIDE SEQUENCE</scope>
</reference>
<feature type="transmembrane region" description="Helical" evidence="10">
    <location>
        <begin position="6"/>
        <end position="25"/>
    </location>
</feature>
<name>A0AAV1DNN2_OLDCO</name>
<dbReference type="InterPro" id="IPR017972">
    <property type="entry name" value="Cyt_P450_CS"/>
</dbReference>
<dbReference type="Gene3D" id="1.10.630.10">
    <property type="entry name" value="Cytochrome P450"/>
    <property type="match status" value="1"/>
</dbReference>
<evidence type="ECO:0000256" key="7">
    <source>
        <dbReference type="ARBA" id="ARBA00023033"/>
    </source>
</evidence>
<keyword evidence="10" id="KW-0472">Membrane</keyword>
<evidence type="ECO:0000256" key="1">
    <source>
        <dbReference type="ARBA" id="ARBA00001971"/>
    </source>
</evidence>
<keyword evidence="7 9" id="KW-0503">Monooxygenase</keyword>
<evidence type="ECO:0000256" key="4">
    <source>
        <dbReference type="ARBA" id="ARBA00022723"/>
    </source>
</evidence>
<dbReference type="PRINTS" id="PR00385">
    <property type="entry name" value="P450"/>
</dbReference>
<organism evidence="11 12">
    <name type="scientific">Oldenlandia corymbosa var. corymbosa</name>
    <dbReference type="NCBI Taxonomy" id="529605"/>
    <lineage>
        <taxon>Eukaryota</taxon>
        <taxon>Viridiplantae</taxon>
        <taxon>Streptophyta</taxon>
        <taxon>Embryophyta</taxon>
        <taxon>Tracheophyta</taxon>
        <taxon>Spermatophyta</taxon>
        <taxon>Magnoliopsida</taxon>
        <taxon>eudicotyledons</taxon>
        <taxon>Gunneridae</taxon>
        <taxon>Pentapetalae</taxon>
        <taxon>asterids</taxon>
        <taxon>lamiids</taxon>
        <taxon>Gentianales</taxon>
        <taxon>Rubiaceae</taxon>
        <taxon>Rubioideae</taxon>
        <taxon>Spermacoceae</taxon>
        <taxon>Hedyotis-Oldenlandia complex</taxon>
        <taxon>Oldenlandia</taxon>
    </lineage>
</organism>
<keyword evidence="6 8" id="KW-0408">Iron</keyword>
<dbReference type="CDD" id="cd11072">
    <property type="entry name" value="CYP71-like"/>
    <property type="match status" value="1"/>
</dbReference>
<keyword evidence="10" id="KW-0812">Transmembrane</keyword>
<keyword evidence="12" id="KW-1185">Reference proteome</keyword>
<dbReference type="GO" id="GO:0020037">
    <property type="term" value="F:heme binding"/>
    <property type="evidence" value="ECO:0007669"/>
    <property type="project" value="InterPro"/>
</dbReference>
<dbReference type="Pfam" id="PF00067">
    <property type="entry name" value="p450"/>
    <property type="match status" value="1"/>
</dbReference>
<evidence type="ECO:0000313" key="11">
    <source>
        <dbReference type="EMBL" id="CAI9108312.1"/>
    </source>
</evidence>
<keyword evidence="4 8" id="KW-0479">Metal-binding</keyword>
<dbReference type="SUPFAM" id="SSF48264">
    <property type="entry name" value="Cytochrome P450"/>
    <property type="match status" value="1"/>
</dbReference>
<dbReference type="EMBL" id="OX459123">
    <property type="protein sequence ID" value="CAI9108312.1"/>
    <property type="molecule type" value="Genomic_DNA"/>
</dbReference>
<evidence type="ECO:0000256" key="8">
    <source>
        <dbReference type="PIRSR" id="PIRSR602401-1"/>
    </source>
</evidence>
<sequence length="506" mass="57509">MDLVSLPLFLTIFFIIMLLTLGANFRKKKSQTPKLPPGPWKLPLIGNLHQLVGRVPHRVLTDMARKYGPIMHIQLGEVSTVVVSSPEMAKEVMKTHDINFATRPPIMATEIMAYNTSNITFAPYGDYWRRLRKMCASELLSQSRVQSFRHLREEETSNLIRWIASNEGSVINLTEKINSSTYASASRAAFGNKSPKLETFIHTVLEFTKLASGFNIGDAYPSIKFLHVISGMKSKLMKHLKVTDSILHAILNEHKVSGLFAKTENPDQAHKDFVDVLLQYHEDENAEFSMTNDNIKAVLLDAFIAGGGTSAKTLNWAMTELVRNPRIMEKARNEVREVFKNKGRVDETCFDQLKYLKLVIKETLRLHPPGPLLLPRISNEKCIINGYEIPAKTKLLVNAFAINRHPSYWEDAETFYPERFLGSPINYKGKHFEYIPFGAGRRMCPGILLGLVNVEHLLAKFLYHVDWKLPNGMKPEDMDMTEDFGLALTRKDDLYLIPMVKNPPPV</sequence>
<comment type="similarity">
    <text evidence="2 9">Belongs to the cytochrome P450 family.</text>
</comment>
<dbReference type="PANTHER" id="PTHR47955:SF8">
    <property type="entry name" value="CYTOCHROME P450 71D11-LIKE"/>
    <property type="match status" value="1"/>
</dbReference>
<keyword evidence="10" id="KW-1133">Transmembrane helix</keyword>
<dbReference type="InterPro" id="IPR001128">
    <property type="entry name" value="Cyt_P450"/>
</dbReference>
<dbReference type="GO" id="GO:0005506">
    <property type="term" value="F:iron ion binding"/>
    <property type="evidence" value="ECO:0007669"/>
    <property type="project" value="InterPro"/>
</dbReference>
<evidence type="ECO:0000256" key="5">
    <source>
        <dbReference type="ARBA" id="ARBA00023002"/>
    </source>
</evidence>
<protein>
    <submittedName>
        <fullName evidence="11">OLC1v1007882C1</fullName>
    </submittedName>
</protein>
<dbReference type="PRINTS" id="PR00463">
    <property type="entry name" value="EP450I"/>
</dbReference>
<dbReference type="PROSITE" id="PS00086">
    <property type="entry name" value="CYTOCHROME_P450"/>
    <property type="match status" value="1"/>
</dbReference>